<dbReference type="EMBL" id="ML996095">
    <property type="protein sequence ID" value="KAF2147694.1"/>
    <property type="molecule type" value="Genomic_DNA"/>
</dbReference>
<dbReference type="Pfam" id="PF00929">
    <property type="entry name" value="RNase_T"/>
    <property type="match status" value="1"/>
</dbReference>
<sequence>MSDHNSRGTKRKRSDRDNHSHDLTVGDTLARIQAEQAVNKKESDLQDTKAAESQRNGLEKHHGGAPSDDGWQAVDRATRRKQKKLENNYPALAHSATARLQSFVKISDLQNLVLYILADGTAPQWISVKHHQNFDKVVVLMVPGLDTDLFTGAVSLEDGEKGDENPGAQAGELVPPNDQSNGSTKLSLAPDNYYPSKLAHQKLPEPLKPLSEIFTHLWPIKTPGDFKRMHSPMYAMLSSPIPRTKEEKNKKGPKPPAESRSWTDKRTPITEYIATRSELVENAYALHPAHLNSETEREVEKARRHKAVQSPEDGWVDILDISSVTEGAAPESEIEAGSILQGRSLLVIDCEMVTTTVDRFALARISIIDWDGNVVLDELVKPTDPIKDYLTPYSGITKEMMDTATLTLADIQSRLRILLTPQTIIAGHSLDSDLRAVKISYPFIVDTSLLYPHPKGPPQKSSLKWLTQKYLSREIQQSSTLGHDSIEDAKACLDLIKQKCEKGKAWGTSDASGESIFKRLARTGKVDHRTKKDPALQEGMEPAPRRTGALVDRASPSHGFAASAEVAITCETDRDVVAGVERAINGVADGGAGGCDFVFARLRELEYVRGWAGRQDAADEREEVALADAVRATVQCIADVYAALPRRTGFIVLSGSGPPGDMVRLQKVYAAHKAEFLVKKWDELSVKWTDTEEQELKKAVERARRGVGFVGGK</sequence>
<dbReference type="GO" id="GO:0005634">
    <property type="term" value="C:nucleus"/>
    <property type="evidence" value="ECO:0007669"/>
    <property type="project" value="UniProtKB-SubCell"/>
</dbReference>
<comment type="similarity">
    <text evidence="2">Belongs to the REXO1/REXO3 family.</text>
</comment>
<dbReference type="InterPro" id="IPR047021">
    <property type="entry name" value="REXO1/3/4-like"/>
</dbReference>
<evidence type="ECO:0000256" key="6">
    <source>
        <dbReference type="ARBA" id="ARBA00023242"/>
    </source>
</evidence>
<dbReference type="Gene3D" id="3.30.420.10">
    <property type="entry name" value="Ribonuclease H-like superfamily/Ribonuclease H"/>
    <property type="match status" value="1"/>
</dbReference>
<name>A0A9P4IVL9_9PEZI</name>
<dbReference type="InterPro" id="IPR036397">
    <property type="entry name" value="RNaseH_sf"/>
</dbReference>
<feature type="domain" description="Exonuclease" evidence="8">
    <location>
        <begin position="344"/>
        <end position="505"/>
    </location>
</feature>
<evidence type="ECO:0000256" key="4">
    <source>
        <dbReference type="ARBA" id="ARBA00022801"/>
    </source>
</evidence>
<dbReference type="InterPro" id="IPR034922">
    <property type="entry name" value="REX1-like_exo"/>
</dbReference>
<comment type="caution">
    <text evidence="9">The sequence shown here is derived from an EMBL/GenBank/DDBJ whole genome shotgun (WGS) entry which is preliminary data.</text>
</comment>
<keyword evidence="10" id="KW-1185">Reference proteome</keyword>
<dbReference type="Proteomes" id="UP000799439">
    <property type="component" value="Unassembled WGS sequence"/>
</dbReference>
<proteinExistence type="inferred from homology"/>
<dbReference type="InterPro" id="IPR013520">
    <property type="entry name" value="Ribonucl_H"/>
</dbReference>
<keyword evidence="6" id="KW-0539">Nucleus</keyword>
<organism evidence="9 10">
    <name type="scientific">Myriangium duriaei CBS 260.36</name>
    <dbReference type="NCBI Taxonomy" id="1168546"/>
    <lineage>
        <taxon>Eukaryota</taxon>
        <taxon>Fungi</taxon>
        <taxon>Dikarya</taxon>
        <taxon>Ascomycota</taxon>
        <taxon>Pezizomycotina</taxon>
        <taxon>Dothideomycetes</taxon>
        <taxon>Dothideomycetidae</taxon>
        <taxon>Myriangiales</taxon>
        <taxon>Myriangiaceae</taxon>
        <taxon>Myriangium</taxon>
    </lineage>
</organism>
<dbReference type="OrthoDB" id="206335at2759"/>
<evidence type="ECO:0000256" key="3">
    <source>
        <dbReference type="ARBA" id="ARBA00022722"/>
    </source>
</evidence>
<dbReference type="CDD" id="cd06145">
    <property type="entry name" value="REX1_like"/>
    <property type="match status" value="1"/>
</dbReference>
<evidence type="ECO:0000256" key="7">
    <source>
        <dbReference type="SAM" id="MobiDB-lite"/>
    </source>
</evidence>
<comment type="subcellular location">
    <subcellularLocation>
        <location evidence="1">Nucleus</location>
    </subcellularLocation>
</comment>
<feature type="region of interest" description="Disordered" evidence="7">
    <location>
        <begin position="1"/>
        <end position="73"/>
    </location>
</feature>
<dbReference type="AlphaFoldDB" id="A0A9P4IVL9"/>
<dbReference type="GO" id="GO:0003676">
    <property type="term" value="F:nucleic acid binding"/>
    <property type="evidence" value="ECO:0007669"/>
    <property type="project" value="InterPro"/>
</dbReference>
<evidence type="ECO:0000313" key="10">
    <source>
        <dbReference type="Proteomes" id="UP000799439"/>
    </source>
</evidence>
<feature type="compositionally biased region" description="Polar residues" evidence="7">
    <location>
        <begin position="177"/>
        <end position="186"/>
    </location>
</feature>
<dbReference type="GO" id="GO:0004527">
    <property type="term" value="F:exonuclease activity"/>
    <property type="evidence" value="ECO:0007669"/>
    <property type="project" value="UniProtKB-KW"/>
</dbReference>
<feature type="compositionally biased region" description="Basic and acidic residues" evidence="7">
    <location>
        <begin position="38"/>
        <end position="62"/>
    </location>
</feature>
<keyword evidence="5" id="KW-0269">Exonuclease</keyword>
<gene>
    <name evidence="9" type="ORF">K461DRAFT_263212</name>
</gene>
<accession>A0A9P4IVL9</accession>
<protein>
    <recommendedName>
        <fullName evidence="8">Exonuclease domain-containing protein</fullName>
    </recommendedName>
</protein>
<evidence type="ECO:0000256" key="5">
    <source>
        <dbReference type="ARBA" id="ARBA00022839"/>
    </source>
</evidence>
<evidence type="ECO:0000256" key="1">
    <source>
        <dbReference type="ARBA" id="ARBA00004123"/>
    </source>
</evidence>
<feature type="region of interest" description="Disordered" evidence="7">
    <location>
        <begin position="156"/>
        <end position="189"/>
    </location>
</feature>
<dbReference type="SMART" id="SM00479">
    <property type="entry name" value="EXOIII"/>
    <property type="match status" value="1"/>
</dbReference>
<dbReference type="FunFam" id="3.30.420.10:FF:000019">
    <property type="entry name" value="RNA exonuclease NEF-sp"/>
    <property type="match status" value="1"/>
</dbReference>
<dbReference type="SUPFAM" id="SSF53098">
    <property type="entry name" value="Ribonuclease H-like"/>
    <property type="match status" value="1"/>
</dbReference>
<evidence type="ECO:0000313" key="9">
    <source>
        <dbReference type="EMBL" id="KAF2147694.1"/>
    </source>
</evidence>
<dbReference type="PANTHER" id="PTHR12801">
    <property type="entry name" value="RNA EXONUCLEASE REXO1 / RECO3 FAMILY MEMBER-RELATED"/>
    <property type="match status" value="1"/>
</dbReference>
<reference evidence="9" key="1">
    <citation type="journal article" date="2020" name="Stud. Mycol.">
        <title>101 Dothideomycetes genomes: a test case for predicting lifestyles and emergence of pathogens.</title>
        <authorList>
            <person name="Haridas S."/>
            <person name="Albert R."/>
            <person name="Binder M."/>
            <person name="Bloem J."/>
            <person name="Labutti K."/>
            <person name="Salamov A."/>
            <person name="Andreopoulos B."/>
            <person name="Baker S."/>
            <person name="Barry K."/>
            <person name="Bills G."/>
            <person name="Bluhm B."/>
            <person name="Cannon C."/>
            <person name="Castanera R."/>
            <person name="Culley D."/>
            <person name="Daum C."/>
            <person name="Ezra D."/>
            <person name="Gonzalez J."/>
            <person name="Henrissat B."/>
            <person name="Kuo A."/>
            <person name="Liang C."/>
            <person name="Lipzen A."/>
            <person name="Lutzoni F."/>
            <person name="Magnuson J."/>
            <person name="Mondo S."/>
            <person name="Nolan M."/>
            <person name="Ohm R."/>
            <person name="Pangilinan J."/>
            <person name="Park H.-J."/>
            <person name="Ramirez L."/>
            <person name="Alfaro M."/>
            <person name="Sun H."/>
            <person name="Tritt A."/>
            <person name="Yoshinaga Y."/>
            <person name="Zwiers L.-H."/>
            <person name="Turgeon B."/>
            <person name="Goodwin S."/>
            <person name="Spatafora J."/>
            <person name="Crous P."/>
            <person name="Grigoriev I."/>
        </authorList>
    </citation>
    <scope>NUCLEOTIDE SEQUENCE</scope>
    <source>
        <strain evidence="9">CBS 260.36</strain>
    </source>
</reference>
<keyword evidence="4" id="KW-0378">Hydrolase</keyword>
<feature type="compositionally biased region" description="Basic and acidic residues" evidence="7">
    <location>
        <begin position="14"/>
        <end position="24"/>
    </location>
</feature>
<feature type="region of interest" description="Disordered" evidence="7">
    <location>
        <begin position="238"/>
        <end position="263"/>
    </location>
</feature>
<evidence type="ECO:0000256" key="2">
    <source>
        <dbReference type="ARBA" id="ARBA00006357"/>
    </source>
</evidence>
<dbReference type="InterPro" id="IPR012337">
    <property type="entry name" value="RNaseH-like_sf"/>
</dbReference>
<evidence type="ECO:0000259" key="8">
    <source>
        <dbReference type="SMART" id="SM00479"/>
    </source>
</evidence>
<keyword evidence="3" id="KW-0540">Nuclease</keyword>
<dbReference type="PANTHER" id="PTHR12801:SF115">
    <property type="entry name" value="FI18136P1-RELATED"/>
    <property type="match status" value="1"/>
</dbReference>